<evidence type="ECO:0000256" key="4">
    <source>
        <dbReference type="ARBA" id="ARBA00023235"/>
    </source>
</evidence>
<dbReference type="OrthoDB" id="9773999at2"/>
<gene>
    <name evidence="9" type="ORF">SAMN04488025_12738</name>
</gene>
<dbReference type="GO" id="GO:0003723">
    <property type="term" value="F:RNA binding"/>
    <property type="evidence" value="ECO:0007669"/>
    <property type="project" value="UniProtKB-KW"/>
</dbReference>
<dbReference type="GO" id="GO:0120159">
    <property type="term" value="F:rRNA pseudouridine synthase activity"/>
    <property type="evidence" value="ECO:0007669"/>
    <property type="project" value="UniProtKB-ARBA"/>
</dbReference>
<comment type="similarity">
    <text evidence="2 7">Belongs to the pseudouridine synthase RluA family.</text>
</comment>
<evidence type="ECO:0000256" key="7">
    <source>
        <dbReference type="RuleBase" id="RU362028"/>
    </source>
</evidence>
<dbReference type="EC" id="5.4.99.-" evidence="7"/>
<evidence type="ECO:0000256" key="1">
    <source>
        <dbReference type="ARBA" id="ARBA00000073"/>
    </source>
</evidence>
<sequence>MTEGEEWRHWTVDEGGNGQRIDKWLVSLDGVTWSRMMVQAWIRAGRVRVDGREVKVNYRLKEGETVALSVPPVEEIHIEPEAIPLDIRYEDQDVIVVNKPRGMVVHPAPGNPRGTLVNALLAHCKDLSGIGGVFRPGIVHRIDKDTSGLIMAAKNDQAHQALAAQLKAHRVERIYTAVVHHEIPHDRGTVDAPIGRDPHHRQRMAVVHRTGKRAVTHFVVRERFKDATLIECRLETGRTHQIRVHMQYIGHPLIGDLVYGPKKSRYPIRGQALHARVLGFEHPRTGEWIRLEAELPEDMERLLSQLRAESL</sequence>
<dbReference type="RefSeq" id="WP_092039976.1">
    <property type="nucleotide sequence ID" value="NZ_FOOK01000027.1"/>
</dbReference>
<dbReference type="InterPro" id="IPR006225">
    <property type="entry name" value="PsdUridine_synth_RluC/D"/>
</dbReference>
<dbReference type="Proteomes" id="UP000198661">
    <property type="component" value="Unassembled WGS sequence"/>
</dbReference>
<dbReference type="InterPro" id="IPR036986">
    <property type="entry name" value="S4_RNA-bd_sf"/>
</dbReference>
<dbReference type="CDD" id="cd00165">
    <property type="entry name" value="S4"/>
    <property type="match status" value="1"/>
</dbReference>
<dbReference type="PANTHER" id="PTHR21600">
    <property type="entry name" value="MITOCHONDRIAL RNA PSEUDOURIDINE SYNTHASE"/>
    <property type="match status" value="1"/>
</dbReference>
<dbReference type="InterPro" id="IPR002942">
    <property type="entry name" value="S4_RNA-bd"/>
</dbReference>
<dbReference type="PROSITE" id="PS50889">
    <property type="entry name" value="S4"/>
    <property type="match status" value="1"/>
</dbReference>
<keyword evidence="3 6" id="KW-0694">RNA-binding</keyword>
<dbReference type="GO" id="GO:0000455">
    <property type="term" value="P:enzyme-directed rRNA pseudouridine synthesis"/>
    <property type="evidence" value="ECO:0007669"/>
    <property type="project" value="TreeGrafter"/>
</dbReference>
<dbReference type="PANTHER" id="PTHR21600:SF44">
    <property type="entry name" value="RIBOSOMAL LARGE SUBUNIT PSEUDOURIDINE SYNTHASE D"/>
    <property type="match status" value="1"/>
</dbReference>
<evidence type="ECO:0000256" key="2">
    <source>
        <dbReference type="ARBA" id="ARBA00010876"/>
    </source>
</evidence>
<keyword evidence="10" id="KW-1185">Reference proteome</keyword>
<feature type="domain" description="RNA-binding S4" evidence="8">
    <location>
        <begin position="19"/>
        <end position="84"/>
    </location>
</feature>
<comment type="catalytic activity">
    <reaction evidence="1 7">
        <text>a uridine in RNA = a pseudouridine in RNA</text>
        <dbReference type="Rhea" id="RHEA:48348"/>
        <dbReference type="Rhea" id="RHEA-COMP:12068"/>
        <dbReference type="Rhea" id="RHEA-COMP:12069"/>
        <dbReference type="ChEBI" id="CHEBI:65314"/>
        <dbReference type="ChEBI" id="CHEBI:65315"/>
    </reaction>
</comment>
<dbReference type="Pfam" id="PF01479">
    <property type="entry name" value="S4"/>
    <property type="match status" value="1"/>
</dbReference>
<comment type="function">
    <text evidence="7">Responsible for synthesis of pseudouridine from uracil.</text>
</comment>
<dbReference type="CDD" id="cd02869">
    <property type="entry name" value="PseudoU_synth_RluA_like"/>
    <property type="match status" value="1"/>
</dbReference>
<evidence type="ECO:0000313" key="9">
    <source>
        <dbReference type="EMBL" id="SFG34306.1"/>
    </source>
</evidence>
<dbReference type="InterPro" id="IPR020103">
    <property type="entry name" value="PsdUridine_synth_cat_dom_sf"/>
</dbReference>
<dbReference type="InterPro" id="IPR006224">
    <property type="entry name" value="PsdUridine_synth_RluA-like_CS"/>
</dbReference>
<evidence type="ECO:0000256" key="6">
    <source>
        <dbReference type="PROSITE-ProRule" id="PRU00182"/>
    </source>
</evidence>
<protein>
    <recommendedName>
        <fullName evidence="7">Pseudouridine synthase</fullName>
        <ecNumber evidence="7">5.4.99.-</ecNumber>
    </recommendedName>
</protein>
<dbReference type="SMART" id="SM00363">
    <property type="entry name" value="S4"/>
    <property type="match status" value="1"/>
</dbReference>
<dbReference type="STRING" id="201973.SAMN04488025_12738"/>
<reference evidence="10" key="1">
    <citation type="submission" date="2016-10" db="EMBL/GenBank/DDBJ databases">
        <authorList>
            <person name="Varghese N."/>
            <person name="Submissions S."/>
        </authorList>
    </citation>
    <scope>NUCLEOTIDE SEQUENCE [LARGE SCALE GENOMIC DNA]</scope>
    <source>
        <strain evidence="10">DSM 44945</strain>
    </source>
</reference>
<dbReference type="NCBIfam" id="TIGR00005">
    <property type="entry name" value="rluA_subfam"/>
    <property type="match status" value="1"/>
</dbReference>
<dbReference type="Gene3D" id="3.10.290.10">
    <property type="entry name" value="RNA-binding S4 domain"/>
    <property type="match status" value="1"/>
</dbReference>
<proteinExistence type="inferred from homology"/>
<accession>A0A1I2R936</accession>
<dbReference type="InterPro" id="IPR006145">
    <property type="entry name" value="PsdUridine_synth_RsuA/RluA"/>
</dbReference>
<dbReference type="SUPFAM" id="SSF55120">
    <property type="entry name" value="Pseudouridine synthase"/>
    <property type="match status" value="1"/>
</dbReference>
<dbReference type="SUPFAM" id="SSF55174">
    <property type="entry name" value="Alpha-L RNA-binding motif"/>
    <property type="match status" value="1"/>
</dbReference>
<dbReference type="Pfam" id="PF00849">
    <property type="entry name" value="PseudoU_synth_2"/>
    <property type="match status" value="1"/>
</dbReference>
<dbReference type="InterPro" id="IPR050188">
    <property type="entry name" value="RluA_PseudoU_synthase"/>
</dbReference>
<dbReference type="EMBL" id="FOOK01000027">
    <property type="protein sequence ID" value="SFG34306.1"/>
    <property type="molecule type" value="Genomic_DNA"/>
</dbReference>
<dbReference type="FunFam" id="3.30.2350.10:FF:000006">
    <property type="entry name" value="Pseudouridine synthase"/>
    <property type="match status" value="1"/>
</dbReference>
<dbReference type="Gene3D" id="3.30.2350.10">
    <property type="entry name" value="Pseudouridine synthase"/>
    <property type="match status" value="1"/>
</dbReference>
<evidence type="ECO:0000259" key="8">
    <source>
        <dbReference type="SMART" id="SM00363"/>
    </source>
</evidence>
<keyword evidence="4 7" id="KW-0413">Isomerase</keyword>
<dbReference type="AlphaFoldDB" id="A0A1I2R936"/>
<feature type="active site" evidence="5">
    <location>
        <position position="143"/>
    </location>
</feature>
<name>A0A1I2R936_9BACL</name>
<organism evidence="9 10">
    <name type="scientific">Planifilum fulgidum</name>
    <dbReference type="NCBI Taxonomy" id="201973"/>
    <lineage>
        <taxon>Bacteria</taxon>
        <taxon>Bacillati</taxon>
        <taxon>Bacillota</taxon>
        <taxon>Bacilli</taxon>
        <taxon>Bacillales</taxon>
        <taxon>Thermoactinomycetaceae</taxon>
        <taxon>Planifilum</taxon>
    </lineage>
</organism>
<evidence type="ECO:0000256" key="5">
    <source>
        <dbReference type="PIRSR" id="PIRSR606225-1"/>
    </source>
</evidence>
<evidence type="ECO:0000313" key="10">
    <source>
        <dbReference type="Proteomes" id="UP000198661"/>
    </source>
</evidence>
<evidence type="ECO:0000256" key="3">
    <source>
        <dbReference type="ARBA" id="ARBA00022884"/>
    </source>
</evidence>
<dbReference type="PROSITE" id="PS01129">
    <property type="entry name" value="PSI_RLU"/>
    <property type="match status" value="1"/>
</dbReference>